<reference evidence="2" key="1">
    <citation type="submission" date="2016-03" db="EMBL/GenBank/DDBJ databases">
        <authorList>
            <person name="Ray J."/>
            <person name="Price M."/>
            <person name="Deutschbauer A."/>
        </authorList>
    </citation>
    <scope>NUCLEOTIDE SEQUENCE [LARGE SCALE GENOMIC DNA]</scope>
    <source>
        <strain evidence="2">FW300-N1B4</strain>
    </source>
</reference>
<name>A0A162AYY8_PSEFL</name>
<organism evidence="1 2">
    <name type="scientific">Pseudomonas fluorescens</name>
    <dbReference type="NCBI Taxonomy" id="294"/>
    <lineage>
        <taxon>Bacteria</taxon>
        <taxon>Pseudomonadati</taxon>
        <taxon>Pseudomonadota</taxon>
        <taxon>Gammaproteobacteria</taxon>
        <taxon>Pseudomonadales</taxon>
        <taxon>Pseudomonadaceae</taxon>
        <taxon>Pseudomonas</taxon>
    </lineage>
</organism>
<evidence type="ECO:0000313" key="1">
    <source>
        <dbReference type="EMBL" id="KZN19376.1"/>
    </source>
</evidence>
<reference evidence="1 2" key="2">
    <citation type="journal article" date="2018" name="Nature">
        <title>Mutant phenotypes for thousands of bacterial genes of unknown function.</title>
        <authorList>
            <person name="Price M.N."/>
            <person name="Wetmore K.M."/>
            <person name="Waters R.J."/>
            <person name="Callaghan M."/>
            <person name="Ray J."/>
            <person name="Liu H."/>
            <person name="Kuehl J.V."/>
            <person name="Melnyk R.A."/>
            <person name="Lamson J.S."/>
            <person name="Suh Y."/>
            <person name="Carlson H.K."/>
            <person name="Esquivel Z."/>
            <person name="Sadeeshkumar H."/>
            <person name="Chakraborty R."/>
            <person name="Zane G.M."/>
            <person name="Rubin B.E."/>
            <person name="Wall J.D."/>
            <person name="Visel A."/>
            <person name="Bristow J."/>
            <person name="Blow M.J."/>
            <person name="Arkin A.P."/>
            <person name="Deutschbauer A.M."/>
        </authorList>
    </citation>
    <scope>NUCLEOTIDE SEQUENCE [LARGE SCALE GENOMIC DNA]</scope>
    <source>
        <strain evidence="1 2">FW300-N1B4</strain>
    </source>
</reference>
<protein>
    <recommendedName>
        <fullName evidence="3">Sugar ABC transporter substrate-binding protein</fullName>
    </recommendedName>
</protein>
<gene>
    <name evidence="1" type="ORF">A1D17_25645</name>
</gene>
<evidence type="ECO:0008006" key="3">
    <source>
        <dbReference type="Google" id="ProtNLM"/>
    </source>
</evidence>
<sequence>MSRFDSCAQASAKDFADAEKTGSLAPSMAFNMSTSQAVQGAVFDVVTHFMNDKSADAGKAGRQLLAAIKAAQ</sequence>
<dbReference type="EMBL" id="LUKJ01000003">
    <property type="protein sequence ID" value="KZN19376.1"/>
    <property type="molecule type" value="Genomic_DNA"/>
</dbReference>
<proteinExistence type="predicted"/>
<dbReference type="AlphaFoldDB" id="A0A162AYY8"/>
<dbReference type="Gene3D" id="3.40.190.10">
    <property type="entry name" value="Periplasmic binding protein-like II"/>
    <property type="match status" value="2"/>
</dbReference>
<comment type="caution">
    <text evidence="1">The sequence shown here is derived from an EMBL/GenBank/DDBJ whole genome shotgun (WGS) entry which is preliminary data.</text>
</comment>
<evidence type="ECO:0000313" key="2">
    <source>
        <dbReference type="Proteomes" id="UP000076489"/>
    </source>
</evidence>
<accession>A0A162AYY8</accession>
<dbReference type="Proteomes" id="UP000076489">
    <property type="component" value="Unassembled WGS sequence"/>
</dbReference>